<gene>
    <name evidence="6" type="ORF">H9853_05795</name>
</gene>
<keyword evidence="3" id="KW-0998">Cell outer membrane</keyword>
<dbReference type="Pfam" id="PF14905">
    <property type="entry name" value="OMP_b-brl_3"/>
    <property type="match status" value="1"/>
</dbReference>
<dbReference type="SUPFAM" id="SSF56935">
    <property type="entry name" value="Porins"/>
    <property type="match status" value="1"/>
</dbReference>
<reference evidence="6" key="2">
    <citation type="submission" date="2021-04" db="EMBL/GenBank/DDBJ databases">
        <authorList>
            <person name="Gilroy R."/>
        </authorList>
    </citation>
    <scope>NUCLEOTIDE SEQUENCE</scope>
    <source>
        <strain evidence="6">1719</strain>
    </source>
</reference>
<protein>
    <submittedName>
        <fullName evidence="6">Outer membrane beta-barrel family protein</fullName>
    </submittedName>
</protein>
<evidence type="ECO:0000256" key="1">
    <source>
        <dbReference type="ARBA" id="ARBA00004442"/>
    </source>
</evidence>
<dbReference type="AlphaFoldDB" id="A0A9D2AZ52"/>
<evidence type="ECO:0000256" key="3">
    <source>
        <dbReference type="ARBA" id="ARBA00023237"/>
    </source>
</evidence>
<feature type="non-terminal residue" evidence="6">
    <location>
        <position position="1"/>
    </location>
</feature>
<comment type="subcellular location">
    <subcellularLocation>
        <location evidence="1">Cell outer membrane</location>
    </subcellularLocation>
</comment>
<evidence type="ECO:0000313" key="6">
    <source>
        <dbReference type="EMBL" id="HIX54521.1"/>
    </source>
</evidence>
<dbReference type="Gene3D" id="2.40.170.20">
    <property type="entry name" value="TonB-dependent receptor, beta-barrel domain"/>
    <property type="match status" value="1"/>
</dbReference>
<evidence type="ECO:0000313" key="7">
    <source>
        <dbReference type="Proteomes" id="UP000824156"/>
    </source>
</evidence>
<dbReference type="GO" id="GO:0009279">
    <property type="term" value="C:cell outer membrane"/>
    <property type="evidence" value="ECO:0007669"/>
    <property type="project" value="UniProtKB-SubCell"/>
</dbReference>
<keyword evidence="2" id="KW-0472">Membrane</keyword>
<reference evidence="6" key="1">
    <citation type="journal article" date="2021" name="PeerJ">
        <title>Extensive microbial diversity within the chicken gut microbiome revealed by metagenomics and culture.</title>
        <authorList>
            <person name="Gilroy R."/>
            <person name="Ravi A."/>
            <person name="Getino M."/>
            <person name="Pursley I."/>
            <person name="Horton D.L."/>
            <person name="Alikhan N.F."/>
            <person name="Baker D."/>
            <person name="Gharbi K."/>
            <person name="Hall N."/>
            <person name="Watson M."/>
            <person name="Adriaenssens E.M."/>
            <person name="Foster-Nyarko E."/>
            <person name="Jarju S."/>
            <person name="Secka A."/>
            <person name="Antonio M."/>
            <person name="Oren A."/>
            <person name="Chaudhuri R.R."/>
            <person name="La Ragione R."/>
            <person name="Hildebrand F."/>
            <person name="Pallen M.J."/>
        </authorList>
    </citation>
    <scope>NUCLEOTIDE SEQUENCE</scope>
    <source>
        <strain evidence="6">1719</strain>
    </source>
</reference>
<dbReference type="EMBL" id="DXEZ01000159">
    <property type="protein sequence ID" value="HIX54521.1"/>
    <property type="molecule type" value="Genomic_DNA"/>
</dbReference>
<evidence type="ECO:0000256" key="2">
    <source>
        <dbReference type="ARBA" id="ARBA00023136"/>
    </source>
</evidence>
<accession>A0A9D2AZ52</accession>
<feature type="region of interest" description="Disordered" evidence="4">
    <location>
        <begin position="76"/>
        <end position="98"/>
    </location>
</feature>
<comment type="caution">
    <text evidence="6">The sequence shown here is derived from an EMBL/GenBank/DDBJ whole genome shotgun (WGS) entry which is preliminary data.</text>
</comment>
<proteinExistence type="predicted"/>
<organism evidence="6 7">
    <name type="scientific">Candidatus Sphingobacterium stercoripullorum</name>
    <dbReference type="NCBI Taxonomy" id="2838759"/>
    <lineage>
        <taxon>Bacteria</taxon>
        <taxon>Pseudomonadati</taxon>
        <taxon>Bacteroidota</taxon>
        <taxon>Sphingobacteriia</taxon>
        <taxon>Sphingobacteriales</taxon>
        <taxon>Sphingobacteriaceae</taxon>
        <taxon>Sphingobacterium</taxon>
    </lineage>
</organism>
<evidence type="ECO:0000256" key="4">
    <source>
        <dbReference type="SAM" id="MobiDB-lite"/>
    </source>
</evidence>
<sequence length="717" mass="80761">ASMTGDKSGESEKVLNIVIDPDKNNGFTSTIRAGYGTDDRYQATASYMGMTDNSQLGILGNLNNVNAQLFDFNTTGGGARRGRGPRGGGGGGMWGGSEGLTNTSSIGVNYRKDFNEQVTVYGSYSFGRDDSDVLRTSRDFYDNTDVDSILNKFSNSDANTLGINHRLEANLEWKPNDANYLKISPQLSLGNTESSTLSDFENILNDKLFNSEENEAHSKSRAPRLGVSGLFLHKFKKEGRNIYVDANVRSSATKEDQDRIIETLIADPNNAGNTISDIYRKTISELDNKSWNAGTNLTYSEPLSDLSRIQFTYDYNVNTYDNNRSQVAFDEDNGIINDDLYNFERFYDYSFSTHRLGASYNFNNEKLQYTVGASVEPTLLSGDAQVDDNFIDIHRKGLRFVPIARFEYKFSRQKSLQINYNGSSNEPSITQIQPFTDSSNPTSIVTGNPDLDAEFGHNISMRFRNSDFQTGKTFFMFFRGATTQNKIVSNVVQSRDPELGIVQETQYMNADGTYNLNSFYHYGRSWKDQTYNLSFMGGGSYNNNVAFTDFNKNIARNWMLMQGVNFRYTPTEELEVSSGVRYSWNTTNNSFTDRTTTTSSWSPNLYGSYNITPTWVFGADLSKSFYKGSGFDENPFIINAYVEKKLLQANRGAIRLSAFDLLDEQVNISRTNVEALNLISDVRTNRLGQYFMLTFTYKISKFAGGVEPGQNNRRRHF</sequence>
<dbReference type="InterPro" id="IPR036942">
    <property type="entry name" value="Beta-barrel_TonB_sf"/>
</dbReference>
<dbReference type="InterPro" id="IPR041700">
    <property type="entry name" value="OMP_b-brl_3"/>
</dbReference>
<name>A0A9D2AZ52_9SPHI</name>
<dbReference type="Proteomes" id="UP000824156">
    <property type="component" value="Unassembled WGS sequence"/>
</dbReference>
<feature type="domain" description="Outer membrane protein beta-barrel" evidence="5">
    <location>
        <begin position="233"/>
        <end position="697"/>
    </location>
</feature>
<evidence type="ECO:0000259" key="5">
    <source>
        <dbReference type="Pfam" id="PF14905"/>
    </source>
</evidence>